<dbReference type="Proteomes" id="UP000652681">
    <property type="component" value="Unassembled WGS sequence"/>
</dbReference>
<accession>A0A8J6PAC1</accession>
<feature type="chain" id="PRO_5035186330" evidence="2">
    <location>
        <begin position="20"/>
        <end position="760"/>
    </location>
</feature>
<name>A0A8J6PAC1_9FLAO</name>
<evidence type="ECO:0000259" key="3">
    <source>
        <dbReference type="Pfam" id="PF18962"/>
    </source>
</evidence>
<evidence type="ECO:0000256" key="1">
    <source>
        <dbReference type="ARBA" id="ARBA00022729"/>
    </source>
</evidence>
<feature type="domain" description="Secretion system C-terminal sorting" evidence="3">
    <location>
        <begin position="690"/>
        <end position="757"/>
    </location>
</feature>
<sequence length="760" mass="78805">MKKLLLAFFALPMITTAQTTVNFDDAAKWTNGTSPIGSYGDNHTYVDGTFSSTCTQCLRETTALGGGLPGANGTYAYRLRNADDASFVATISSGGVSTFSVNIRRWDDSPNPQFDIEYSTNGGTSWTFVTLINNAALDNSSNYKIFNGTINNSNNNILIRISNLNYSASERIMVDDFTWSPYVAPGCNIATADLTALTCNDNTTTADPADDYISFSLNPTGSQLGATYTVSVSSGTITPTTGTYGAATSFQLQDGSAGAGNVTVTITDADESGCTLDVAITDPGSCSSAVPVITATPATLTGFNHQVGTPSASQPFTVSGIALSDDITVTAPTGFEVSLDNTTFTASVTLTPVSGTVAATTVHARGNAAIYGPLSGNIIASSTGADNDTVAVSGFADDYVYYTIDQINGTDANGAADSLNVLVTITGVLHCMDFRAGSGYNMAIIDGSGEGMYIFATNDVSGYTTPMAGDSIEVKGIIDQFNGLLQVRAHAITLLESGVATNAPIVVTALNESTENQYVTLENVTLVTPIATFPTTNTNLDVTDGTTTFQIRILTSTNLGGTPAPQGPFNVTGIGSQFDSSSPYTSGYQLLPCGTDAIEIVCAGANLPNLAVTTAGMTATATATGMTYQWINCADNSPVSGATNRTYTATTAGSYAVIIDNGTCADTSACVALAGVSVESVELGQSIVAYPNPVNELLTINNYSNMDVTYTITDINGKVISETAVISSVATVNTLSWNRGVYFVTFNGANNATHTLKVIK</sequence>
<keyword evidence="1 2" id="KW-0732">Signal</keyword>
<feature type="signal peptide" evidence="2">
    <location>
        <begin position="1"/>
        <end position="19"/>
    </location>
</feature>
<gene>
    <name evidence="4" type="ORF">H9Y05_00820</name>
</gene>
<dbReference type="RefSeq" id="WP_216713237.1">
    <property type="nucleotide sequence ID" value="NZ_JACVEL010000001.1"/>
</dbReference>
<dbReference type="Pfam" id="PF18962">
    <property type="entry name" value="Por_Secre_tail"/>
    <property type="match status" value="1"/>
</dbReference>
<proteinExistence type="predicted"/>
<reference evidence="4" key="1">
    <citation type="submission" date="2020-09" db="EMBL/GenBank/DDBJ databases">
        <title>Taishania pollutisoli gen. nov., sp. nov., Isolated from Tetrabromobisphenol A-Contaminated Soil.</title>
        <authorList>
            <person name="Chen Q."/>
        </authorList>
    </citation>
    <scope>NUCLEOTIDE SEQUENCE</scope>
    <source>
        <strain evidence="4">CZZ-1</strain>
    </source>
</reference>
<protein>
    <submittedName>
        <fullName evidence="4">T9SS type A sorting domain-containing protein</fullName>
    </submittedName>
</protein>
<keyword evidence="5" id="KW-1185">Reference proteome</keyword>
<evidence type="ECO:0000313" key="4">
    <source>
        <dbReference type="EMBL" id="MBC9811007.1"/>
    </source>
</evidence>
<organism evidence="4 5">
    <name type="scientific">Taishania pollutisoli</name>
    <dbReference type="NCBI Taxonomy" id="2766479"/>
    <lineage>
        <taxon>Bacteria</taxon>
        <taxon>Pseudomonadati</taxon>
        <taxon>Bacteroidota</taxon>
        <taxon>Flavobacteriia</taxon>
        <taxon>Flavobacteriales</taxon>
        <taxon>Crocinitomicaceae</taxon>
        <taxon>Taishania</taxon>
    </lineage>
</organism>
<dbReference type="AlphaFoldDB" id="A0A8J6PAC1"/>
<comment type="caution">
    <text evidence="4">The sequence shown here is derived from an EMBL/GenBank/DDBJ whole genome shotgun (WGS) entry which is preliminary data.</text>
</comment>
<dbReference type="NCBIfam" id="TIGR04183">
    <property type="entry name" value="Por_Secre_tail"/>
    <property type="match status" value="1"/>
</dbReference>
<dbReference type="InterPro" id="IPR026444">
    <property type="entry name" value="Secre_tail"/>
</dbReference>
<evidence type="ECO:0000313" key="5">
    <source>
        <dbReference type="Proteomes" id="UP000652681"/>
    </source>
</evidence>
<evidence type="ECO:0000256" key="2">
    <source>
        <dbReference type="SAM" id="SignalP"/>
    </source>
</evidence>
<dbReference type="EMBL" id="JACVEL010000001">
    <property type="protein sequence ID" value="MBC9811007.1"/>
    <property type="molecule type" value="Genomic_DNA"/>
</dbReference>